<dbReference type="Proteomes" id="UP000015103">
    <property type="component" value="Unassembled WGS sequence"/>
</dbReference>
<proteinExistence type="predicted"/>
<reference evidence="1" key="1">
    <citation type="submission" date="2015-05" db="UniProtKB">
        <authorList>
            <consortium name="EnsemblMetazoa"/>
        </authorList>
    </citation>
    <scope>IDENTIFICATION</scope>
</reference>
<evidence type="ECO:0000313" key="1">
    <source>
        <dbReference type="EnsemblMetazoa" id="RPRC005285-PA"/>
    </source>
</evidence>
<keyword evidence="2" id="KW-1185">Reference proteome</keyword>
<evidence type="ECO:0000313" key="2">
    <source>
        <dbReference type="Proteomes" id="UP000015103"/>
    </source>
</evidence>
<accession>T1HML1</accession>
<sequence length="74" mass="8360">MNSPQLISMMEEVLSNLLDIKLTPLATKEDFVSLKNEICCLKEENAALKVEIEALKTIHDKDESKLEDLDISAR</sequence>
<name>T1HML1_RHOPR</name>
<dbReference type="EMBL" id="ACPB03017282">
    <property type="status" value="NOT_ANNOTATED_CDS"/>
    <property type="molecule type" value="Genomic_DNA"/>
</dbReference>
<organism evidence="1 2">
    <name type="scientific">Rhodnius prolixus</name>
    <name type="common">Triatomid bug</name>
    <dbReference type="NCBI Taxonomy" id="13249"/>
    <lineage>
        <taxon>Eukaryota</taxon>
        <taxon>Metazoa</taxon>
        <taxon>Ecdysozoa</taxon>
        <taxon>Arthropoda</taxon>
        <taxon>Hexapoda</taxon>
        <taxon>Insecta</taxon>
        <taxon>Pterygota</taxon>
        <taxon>Neoptera</taxon>
        <taxon>Paraneoptera</taxon>
        <taxon>Hemiptera</taxon>
        <taxon>Heteroptera</taxon>
        <taxon>Panheteroptera</taxon>
        <taxon>Cimicomorpha</taxon>
        <taxon>Reduviidae</taxon>
        <taxon>Triatominae</taxon>
        <taxon>Rhodnius</taxon>
    </lineage>
</organism>
<dbReference type="HOGENOM" id="CLU_2690881_0_0_1"/>
<protein>
    <submittedName>
        <fullName evidence="1">Uncharacterized protein</fullName>
    </submittedName>
</protein>
<dbReference type="AlphaFoldDB" id="T1HML1"/>
<dbReference type="InParanoid" id="T1HML1"/>
<dbReference type="EnsemblMetazoa" id="RPRC005285-RA">
    <property type="protein sequence ID" value="RPRC005285-PA"/>
    <property type="gene ID" value="RPRC005285"/>
</dbReference>
<dbReference type="VEuPathDB" id="VectorBase:RPRC005285"/>